<gene>
    <name evidence="2" type="ORF">MCOR_28423</name>
</gene>
<dbReference type="Proteomes" id="UP000507470">
    <property type="component" value="Unassembled WGS sequence"/>
</dbReference>
<evidence type="ECO:0000313" key="2">
    <source>
        <dbReference type="EMBL" id="CAC5393570.1"/>
    </source>
</evidence>
<dbReference type="AlphaFoldDB" id="A0A6J8CF66"/>
<name>A0A6J8CF66_MYTCO</name>
<reference evidence="2 3" key="1">
    <citation type="submission" date="2020-06" db="EMBL/GenBank/DDBJ databases">
        <authorList>
            <person name="Li R."/>
            <person name="Bekaert M."/>
        </authorList>
    </citation>
    <scope>NUCLEOTIDE SEQUENCE [LARGE SCALE GENOMIC DNA]</scope>
    <source>
        <strain evidence="3">wild</strain>
    </source>
</reference>
<feature type="region of interest" description="Disordered" evidence="1">
    <location>
        <begin position="1"/>
        <end position="20"/>
    </location>
</feature>
<organism evidence="2 3">
    <name type="scientific">Mytilus coruscus</name>
    <name type="common">Sea mussel</name>
    <dbReference type="NCBI Taxonomy" id="42192"/>
    <lineage>
        <taxon>Eukaryota</taxon>
        <taxon>Metazoa</taxon>
        <taxon>Spiralia</taxon>
        <taxon>Lophotrochozoa</taxon>
        <taxon>Mollusca</taxon>
        <taxon>Bivalvia</taxon>
        <taxon>Autobranchia</taxon>
        <taxon>Pteriomorphia</taxon>
        <taxon>Mytilida</taxon>
        <taxon>Mytiloidea</taxon>
        <taxon>Mytilidae</taxon>
        <taxon>Mytilinae</taxon>
        <taxon>Mytilus</taxon>
    </lineage>
</organism>
<dbReference type="OrthoDB" id="8960394at2759"/>
<proteinExistence type="predicted"/>
<evidence type="ECO:0000256" key="1">
    <source>
        <dbReference type="SAM" id="MobiDB-lite"/>
    </source>
</evidence>
<protein>
    <submittedName>
        <fullName evidence="2">Uncharacterized protein</fullName>
    </submittedName>
</protein>
<feature type="compositionally biased region" description="Basic and acidic residues" evidence="1">
    <location>
        <begin position="8"/>
        <end position="20"/>
    </location>
</feature>
<evidence type="ECO:0000313" key="3">
    <source>
        <dbReference type="Proteomes" id="UP000507470"/>
    </source>
</evidence>
<sequence length="222" mass="25569">MTNAMIHIRGDKKSEKTPDKKATTIDDDFLRLDDEDSILFDKPKEYKTRSKISKTSSKPAAQGKAPFFSLKIHRQELSVDLGSNRGIAQLTLMRRRRTTARKHTTVLRTSYLMMLLRSTLSFEEEQGNQNQQRSATVPSTDSRKQKKQWPPTDDRRWEIFDKDLDKILGNTLTGDVHRKISSLSTIMYAVGQERFGVSNTKTREGIQGTTKHNRRQQEVQTL</sequence>
<accession>A0A6J8CF66</accession>
<feature type="region of interest" description="Disordered" evidence="1">
    <location>
        <begin position="123"/>
        <end position="154"/>
    </location>
</feature>
<dbReference type="EMBL" id="CACVKT020005204">
    <property type="protein sequence ID" value="CAC5393570.1"/>
    <property type="molecule type" value="Genomic_DNA"/>
</dbReference>
<feature type="compositionally biased region" description="Polar residues" evidence="1">
    <location>
        <begin position="127"/>
        <end position="140"/>
    </location>
</feature>
<keyword evidence="3" id="KW-1185">Reference proteome</keyword>
<feature type="region of interest" description="Disordered" evidence="1">
    <location>
        <begin position="202"/>
        <end position="222"/>
    </location>
</feature>